<feature type="transmembrane region" description="Helical" evidence="1">
    <location>
        <begin position="118"/>
        <end position="140"/>
    </location>
</feature>
<feature type="transmembrane region" description="Helical" evidence="1">
    <location>
        <begin position="177"/>
        <end position="195"/>
    </location>
</feature>
<dbReference type="InterPro" id="IPR000326">
    <property type="entry name" value="PAP2/HPO"/>
</dbReference>
<keyword evidence="4" id="KW-1185">Reference proteome</keyword>
<proteinExistence type="predicted"/>
<organism evidence="3 4">
    <name type="scientific">Ciceribacter lividus</name>
    <dbReference type="NCBI Taxonomy" id="1197950"/>
    <lineage>
        <taxon>Bacteria</taxon>
        <taxon>Pseudomonadati</taxon>
        <taxon>Pseudomonadota</taxon>
        <taxon>Alphaproteobacteria</taxon>
        <taxon>Hyphomicrobiales</taxon>
        <taxon>Rhizobiaceae</taxon>
        <taxon>Ciceribacter</taxon>
    </lineage>
</organism>
<gene>
    <name evidence="3" type="ORF">DFR48_102159</name>
</gene>
<evidence type="ECO:0000259" key="2">
    <source>
        <dbReference type="SMART" id="SM00014"/>
    </source>
</evidence>
<dbReference type="Pfam" id="PF01569">
    <property type="entry name" value="PAP2"/>
    <property type="match status" value="1"/>
</dbReference>
<reference evidence="3 4" key="1">
    <citation type="submission" date="2018-07" db="EMBL/GenBank/DDBJ databases">
        <title>Genomic Encyclopedia of Type Strains, Phase IV (KMG-IV): sequencing the most valuable type-strain genomes for metagenomic binning, comparative biology and taxonomic classification.</title>
        <authorList>
            <person name="Goeker M."/>
        </authorList>
    </citation>
    <scope>NUCLEOTIDE SEQUENCE [LARGE SCALE GENOMIC DNA]</scope>
    <source>
        <strain evidence="3 4">DSM 25528</strain>
    </source>
</reference>
<dbReference type="Gene3D" id="1.20.144.10">
    <property type="entry name" value="Phosphatidic acid phosphatase type 2/haloperoxidase"/>
    <property type="match status" value="1"/>
</dbReference>
<feature type="transmembrane region" description="Helical" evidence="1">
    <location>
        <begin position="21"/>
        <end position="42"/>
    </location>
</feature>
<comment type="caution">
    <text evidence="3">The sequence shown here is derived from an EMBL/GenBank/DDBJ whole genome shotgun (WGS) entry which is preliminary data.</text>
</comment>
<feature type="domain" description="Phosphatidic acid phosphatase type 2/haloperoxidase" evidence="2">
    <location>
        <begin position="121"/>
        <end position="244"/>
    </location>
</feature>
<evidence type="ECO:0000313" key="4">
    <source>
        <dbReference type="Proteomes" id="UP000252582"/>
    </source>
</evidence>
<protein>
    <submittedName>
        <fullName evidence="3">Membrane-associated PAP2 superfamily phosphatase</fullName>
    </submittedName>
</protein>
<dbReference type="SMART" id="SM00014">
    <property type="entry name" value="acidPPc"/>
    <property type="match status" value="1"/>
</dbReference>
<name>A0A6I7HR42_9HYPH</name>
<dbReference type="RefSeq" id="WP_114361990.1">
    <property type="nucleotide sequence ID" value="NZ_QPIX01000002.1"/>
</dbReference>
<sequence length="257" mass="27582">MKINLQAAESGHLQQPGTRKMLRAALALFVLWWALLLVFYLWPDIDLAVAGVFFEPGPCTGAHAQSTVCGSFPWSQDPLAVAVRKVFFYVPAAAGALLLGILVNGLARRSAAYGAARLRQLGLALVALLLGPYVLVNLLLKSFSGRPRPYQTDLFGGDLPFVPAGSFMGQCDNNCSFISGEAAGAGWVACLLLFLPAKLRPVLAPPILVVALVTPAMRLAFGGHYLSDVVLGWLSSLVVFAAVFAVFEISRKRKIER</sequence>
<keyword evidence="1" id="KW-0812">Transmembrane</keyword>
<feature type="transmembrane region" description="Helical" evidence="1">
    <location>
        <begin position="229"/>
        <end position="247"/>
    </location>
</feature>
<keyword evidence="1" id="KW-0472">Membrane</keyword>
<accession>A0A6I7HR42</accession>
<dbReference type="EMBL" id="QPIX01000002">
    <property type="protein sequence ID" value="RCW27675.1"/>
    <property type="molecule type" value="Genomic_DNA"/>
</dbReference>
<feature type="transmembrane region" description="Helical" evidence="1">
    <location>
        <begin position="86"/>
        <end position="106"/>
    </location>
</feature>
<dbReference type="InterPro" id="IPR036938">
    <property type="entry name" value="PAP2/HPO_sf"/>
</dbReference>
<dbReference type="AlphaFoldDB" id="A0A6I7HR42"/>
<evidence type="ECO:0000256" key="1">
    <source>
        <dbReference type="SAM" id="Phobius"/>
    </source>
</evidence>
<dbReference type="SUPFAM" id="SSF48317">
    <property type="entry name" value="Acid phosphatase/Vanadium-dependent haloperoxidase"/>
    <property type="match status" value="1"/>
</dbReference>
<feature type="transmembrane region" description="Helical" evidence="1">
    <location>
        <begin position="202"/>
        <end position="223"/>
    </location>
</feature>
<evidence type="ECO:0000313" key="3">
    <source>
        <dbReference type="EMBL" id="RCW27675.1"/>
    </source>
</evidence>
<dbReference type="Proteomes" id="UP000252582">
    <property type="component" value="Unassembled WGS sequence"/>
</dbReference>
<keyword evidence="1" id="KW-1133">Transmembrane helix</keyword>